<accession>A0A6V7XT77</accession>
<proteinExistence type="predicted"/>
<gene>
    <name evidence="1" type="ORF">MENT_LOCUS56187</name>
</gene>
<dbReference type="Gene3D" id="2.60.40.60">
    <property type="entry name" value="Cadherins"/>
    <property type="match status" value="1"/>
</dbReference>
<dbReference type="EMBL" id="CAJEWN010002215">
    <property type="protein sequence ID" value="CAD2202549.1"/>
    <property type="molecule type" value="Genomic_DNA"/>
</dbReference>
<dbReference type="GO" id="GO:0016020">
    <property type="term" value="C:membrane"/>
    <property type="evidence" value="ECO:0007669"/>
    <property type="project" value="InterPro"/>
</dbReference>
<dbReference type="GO" id="GO:0005509">
    <property type="term" value="F:calcium ion binding"/>
    <property type="evidence" value="ECO:0007669"/>
    <property type="project" value="InterPro"/>
</dbReference>
<comment type="caution">
    <text evidence="1">The sequence shown here is derived from an EMBL/GenBank/DDBJ whole genome shotgun (WGS) entry which is preliminary data.</text>
</comment>
<dbReference type="SUPFAM" id="SSF49313">
    <property type="entry name" value="Cadherin-like"/>
    <property type="match status" value="1"/>
</dbReference>
<evidence type="ECO:0000313" key="2">
    <source>
        <dbReference type="Proteomes" id="UP000580250"/>
    </source>
</evidence>
<protein>
    <submittedName>
        <fullName evidence="1">Uncharacterized protein</fullName>
    </submittedName>
</protein>
<organism evidence="1 2">
    <name type="scientific">Meloidogyne enterolobii</name>
    <name type="common">Root-knot nematode worm</name>
    <name type="synonym">Meloidogyne mayaguensis</name>
    <dbReference type="NCBI Taxonomy" id="390850"/>
    <lineage>
        <taxon>Eukaryota</taxon>
        <taxon>Metazoa</taxon>
        <taxon>Ecdysozoa</taxon>
        <taxon>Nematoda</taxon>
        <taxon>Chromadorea</taxon>
        <taxon>Rhabditida</taxon>
        <taxon>Tylenchina</taxon>
        <taxon>Tylenchomorpha</taxon>
        <taxon>Tylenchoidea</taxon>
        <taxon>Meloidogynidae</taxon>
        <taxon>Meloidogyninae</taxon>
        <taxon>Meloidogyne</taxon>
    </lineage>
</organism>
<dbReference type="CDD" id="cd11304">
    <property type="entry name" value="Cadherin_repeat"/>
    <property type="match status" value="1"/>
</dbReference>
<name>A0A6V7XT77_MELEN</name>
<sequence length="79" mass="9168">MKAWDGDSINETILYKLSGENSKYFIIDEFNGIIQTKTNKLPSSAQLIVNAYQSNRPERNSTAFFYSKIIIQKKKLKYL</sequence>
<reference evidence="1 2" key="1">
    <citation type="submission" date="2020-08" db="EMBL/GenBank/DDBJ databases">
        <authorList>
            <person name="Koutsovoulos G."/>
            <person name="Danchin GJ E."/>
        </authorList>
    </citation>
    <scope>NUCLEOTIDE SEQUENCE [LARGE SCALE GENOMIC DNA]</scope>
</reference>
<dbReference type="InterPro" id="IPR015919">
    <property type="entry name" value="Cadherin-like_sf"/>
</dbReference>
<dbReference type="OrthoDB" id="26203at2759"/>
<dbReference type="Proteomes" id="UP000580250">
    <property type="component" value="Unassembled WGS sequence"/>
</dbReference>
<evidence type="ECO:0000313" key="1">
    <source>
        <dbReference type="EMBL" id="CAD2202549.1"/>
    </source>
</evidence>
<dbReference type="AlphaFoldDB" id="A0A6V7XT77"/>